<feature type="region of interest" description="Disordered" evidence="6">
    <location>
        <begin position="227"/>
        <end position="267"/>
    </location>
</feature>
<sequence>MGESFYLVILALTKISILCFYLRIFPQPTFRIVTFAVMTWVSLSGAIFVLCQIFQCVPIPYIWEGWRKGGFGPFTCLDINTLGYTTAAFSIAQDIVILLMPLPLLIKLNVSLRSKIVIMVMFSLGFFVLVTSCVRLWALYHFGDSVNPTWDYTNVLIWTGLEVGVSIIVTSLPAIRVLLLGTGRRRGSRRGGGWGTSSFGNTTTVVASWHTMPPHLKRISSVGRISSIKVEDDDEREGGRERSRGDDLERQQQQQQQVMNLDNGDNPKLECMMTGGDGMYGGERGLRRLCSDVSVGNSTVVGSESDFEEGGSGGGAFFAGTGTTGGGGGGGQRLSQMPSIDEILRYSAGGQGKGLATHGSKGSQLSNKRSCESEESEGSALRGSGSWDEGGAESNWQGQGGSERG</sequence>
<feature type="transmembrane region" description="Helical" evidence="7">
    <location>
        <begin position="6"/>
        <end position="25"/>
    </location>
</feature>
<reference evidence="9" key="1">
    <citation type="journal article" date="2023" name="Mol. Phylogenet. Evol.">
        <title>Genome-scale phylogeny and comparative genomics of the fungal order Sordariales.</title>
        <authorList>
            <person name="Hensen N."/>
            <person name="Bonometti L."/>
            <person name="Westerberg I."/>
            <person name="Brannstrom I.O."/>
            <person name="Guillou S."/>
            <person name="Cros-Aarteil S."/>
            <person name="Calhoun S."/>
            <person name="Haridas S."/>
            <person name="Kuo A."/>
            <person name="Mondo S."/>
            <person name="Pangilinan J."/>
            <person name="Riley R."/>
            <person name="LaButti K."/>
            <person name="Andreopoulos B."/>
            <person name="Lipzen A."/>
            <person name="Chen C."/>
            <person name="Yan M."/>
            <person name="Daum C."/>
            <person name="Ng V."/>
            <person name="Clum A."/>
            <person name="Steindorff A."/>
            <person name="Ohm R.A."/>
            <person name="Martin F."/>
            <person name="Silar P."/>
            <person name="Natvig D.O."/>
            <person name="Lalanne C."/>
            <person name="Gautier V."/>
            <person name="Ament-Velasquez S.L."/>
            <person name="Kruys A."/>
            <person name="Hutchinson M.I."/>
            <person name="Powell A.J."/>
            <person name="Barry K."/>
            <person name="Miller A.N."/>
            <person name="Grigoriev I.V."/>
            <person name="Debuchy R."/>
            <person name="Gladieux P."/>
            <person name="Hiltunen Thoren M."/>
            <person name="Johannesson H."/>
        </authorList>
    </citation>
    <scope>NUCLEOTIDE SEQUENCE</scope>
    <source>
        <strain evidence="9">CBS 892.96</strain>
    </source>
</reference>
<evidence type="ECO:0000313" key="10">
    <source>
        <dbReference type="Proteomes" id="UP001302321"/>
    </source>
</evidence>
<evidence type="ECO:0000256" key="3">
    <source>
        <dbReference type="ARBA" id="ARBA00022989"/>
    </source>
</evidence>
<gene>
    <name evidence="9" type="ORF">QBC36DRAFT_343728</name>
</gene>
<reference evidence="9" key="2">
    <citation type="submission" date="2023-05" db="EMBL/GenBank/DDBJ databases">
        <authorList>
            <consortium name="Lawrence Berkeley National Laboratory"/>
            <person name="Steindorff A."/>
            <person name="Hensen N."/>
            <person name="Bonometti L."/>
            <person name="Westerberg I."/>
            <person name="Brannstrom I.O."/>
            <person name="Guillou S."/>
            <person name="Cros-Aarteil S."/>
            <person name="Calhoun S."/>
            <person name="Haridas S."/>
            <person name="Kuo A."/>
            <person name="Mondo S."/>
            <person name="Pangilinan J."/>
            <person name="Riley R."/>
            <person name="Labutti K."/>
            <person name="Andreopoulos B."/>
            <person name="Lipzen A."/>
            <person name="Chen C."/>
            <person name="Yanf M."/>
            <person name="Daum C."/>
            <person name="Ng V."/>
            <person name="Clum A."/>
            <person name="Ohm R."/>
            <person name="Martin F."/>
            <person name="Silar P."/>
            <person name="Natvig D."/>
            <person name="Lalanne C."/>
            <person name="Gautier V."/>
            <person name="Ament-Velasquez S.L."/>
            <person name="Kruys A."/>
            <person name="Hutchinson M.I."/>
            <person name="Powell A.J."/>
            <person name="Barry K."/>
            <person name="Miller A.N."/>
            <person name="Grigoriev I.V."/>
            <person name="Debuchy R."/>
            <person name="Gladieux P."/>
            <person name="Thoren M.H."/>
            <person name="Johannesson H."/>
        </authorList>
    </citation>
    <scope>NUCLEOTIDE SEQUENCE</scope>
    <source>
        <strain evidence="9">CBS 892.96</strain>
    </source>
</reference>
<feature type="transmembrane region" description="Helical" evidence="7">
    <location>
        <begin position="157"/>
        <end position="180"/>
    </location>
</feature>
<feature type="transmembrane region" description="Helical" evidence="7">
    <location>
        <begin position="83"/>
        <end position="104"/>
    </location>
</feature>
<comment type="similarity">
    <text evidence="5">Belongs to the SAT4 family.</text>
</comment>
<evidence type="ECO:0000256" key="2">
    <source>
        <dbReference type="ARBA" id="ARBA00022692"/>
    </source>
</evidence>
<dbReference type="InterPro" id="IPR052337">
    <property type="entry name" value="SAT4-like"/>
</dbReference>
<name>A0AAN6WCP8_9PEZI</name>
<evidence type="ECO:0000256" key="1">
    <source>
        <dbReference type="ARBA" id="ARBA00004141"/>
    </source>
</evidence>
<feature type="compositionally biased region" description="Gly residues" evidence="6">
    <location>
        <begin position="310"/>
        <end position="332"/>
    </location>
</feature>
<evidence type="ECO:0000256" key="4">
    <source>
        <dbReference type="ARBA" id="ARBA00023136"/>
    </source>
</evidence>
<evidence type="ECO:0000259" key="8">
    <source>
        <dbReference type="Pfam" id="PF20684"/>
    </source>
</evidence>
<feature type="domain" description="Rhodopsin" evidence="8">
    <location>
        <begin position="3"/>
        <end position="179"/>
    </location>
</feature>
<feature type="region of interest" description="Disordered" evidence="6">
    <location>
        <begin position="303"/>
        <end position="335"/>
    </location>
</feature>
<evidence type="ECO:0000256" key="6">
    <source>
        <dbReference type="SAM" id="MobiDB-lite"/>
    </source>
</evidence>
<dbReference type="Pfam" id="PF20684">
    <property type="entry name" value="Fung_rhodopsin"/>
    <property type="match status" value="1"/>
</dbReference>
<dbReference type="Proteomes" id="UP001302321">
    <property type="component" value="Unassembled WGS sequence"/>
</dbReference>
<keyword evidence="10" id="KW-1185">Reference proteome</keyword>
<proteinExistence type="inferred from homology"/>
<dbReference type="EMBL" id="MU866116">
    <property type="protein sequence ID" value="KAK4179445.1"/>
    <property type="molecule type" value="Genomic_DNA"/>
</dbReference>
<dbReference type="AlphaFoldDB" id="A0AAN6WCP8"/>
<dbReference type="PANTHER" id="PTHR33048">
    <property type="entry name" value="PTH11-LIKE INTEGRAL MEMBRANE PROTEIN (AFU_ORTHOLOGUE AFUA_5G11245)"/>
    <property type="match status" value="1"/>
</dbReference>
<evidence type="ECO:0000313" key="9">
    <source>
        <dbReference type="EMBL" id="KAK4179445.1"/>
    </source>
</evidence>
<protein>
    <recommendedName>
        <fullName evidence="8">Rhodopsin domain-containing protein</fullName>
    </recommendedName>
</protein>
<evidence type="ECO:0000256" key="5">
    <source>
        <dbReference type="ARBA" id="ARBA00038359"/>
    </source>
</evidence>
<dbReference type="GO" id="GO:0016020">
    <property type="term" value="C:membrane"/>
    <property type="evidence" value="ECO:0007669"/>
    <property type="project" value="UniProtKB-SubCell"/>
</dbReference>
<keyword evidence="2 7" id="KW-0812">Transmembrane</keyword>
<feature type="region of interest" description="Disordered" evidence="6">
    <location>
        <begin position="350"/>
        <end position="405"/>
    </location>
</feature>
<dbReference type="PANTHER" id="PTHR33048:SF47">
    <property type="entry name" value="INTEGRAL MEMBRANE PROTEIN-RELATED"/>
    <property type="match status" value="1"/>
</dbReference>
<comment type="subcellular location">
    <subcellularLocation>
        <location evidence="1">Membrane</location>
        <topology evidence="1">Multi-pass membrane protein</topology>
    </subcellularLocation>
</comment>
<evidence type="ECO:0000256" key="7">
    <source>
        <dbReference type="SAM" id="Phobius"/>
    </source>
</evidence>
<dbReference type="InterPro" id="IPR049326">
    <property type="entry name" value="Rhodopsin_dom_fungi"/>
</dbReference>
<keyword evidence="4 7" id="KW-0472">Membrane</keyword>
<comment type="caution">
    <text evidence="9">The sequence shown here is derived from an EMBL/GenBank/DDBJ whole genome shotgun (WGS) entry which is preliminary data.</text>
</comment>
<feature type="transmembrane region" description="Helical" evidence="7">
    <location>
        <begin position="116"/>
        <end position="137"/>
    </location>
</feature>
<organism evidence="9 10">
    <name type="scientific">Triangularia setosa</name>
    <dbReference type="NCBI Taxonomy" id="2587417"/>
    <lineage>
        <taxon>Eukaryota</taxon>
        <taxon>Fungi</taxon>
        <taxon>Dikarya</taxon>
        <taxon>Ascomycota</taxon>
        <taxon>Pezizomycotina</taxon>
        <taxon>Sordariomycetes</taxon>
        <taxon>Sordariomycetidae</taxon>
        <taxon>Sordariales</taxon>
        <taxon>Podosporaceae</taxon>
        <taxon>Triangularia</taxon>
    </lineage>
</organism>
<keyword evidence="3 7" id="KW-1133">Transmembrane helix</keyword>
<accession>A0AAN6WCP8</accession>
<feature type="transmembrane region" description="Helical" evidence="7">
    <location>
        <begin position="37"/>
        <end position="63"/>
    </location>
</feature>
<feature type="compositionally biased region" description="Basic and acidic residues" evidence="6">
    <location>
        <begin position="237"/>
        <end position="250"/>
    </location>
</feature>